<feature type="transmembrane region" description="Helical" evidence="1">
    <location>
        <begin position="54"/>
        <end position="77"/>
    </location>
</feature>
<gene>
    <name evidence="2" type="ORF">ACD_78C00135G0009</name>
</gene>
<proteinExistence type="predicted"/>
<organism evidence="2">
    <name type="scientific">uncultured bacterium</name>
    <name type="common">gcode 4</name>
    <dbReference type="NCBI Taxonomy" id="1234023"/>
    <lineage>
        <taxon>Bacteria</taxon>
        <taxon>environmental samples</taxon>
    </lineage>
</organism>
<name>K1YD60_9BACT</name>
<reference evidence="2" key="1">
    <citation type="journal article" date="2012" name="Science">
        <title>Fermentation, hydrogen, and sulfur metabolism in multiple uncultivated bacterial phyla.</title>
        <authorList>
            <person name="Wrighton K.C."/>
            <person name="Thomas B.C."/>
            <person name="Sharon I."/>
            <person name="Miller C.S."/>
            <person name="Castelle C.J."/>
            <person name="VerBerkmoes N.C."/>
            <person name="Wilkins M.J."/>
            <person name="Hettich R.L."/>
            <person name="Lipton M.S."/>
            <person name="Williams K.H."/>
            <person name="Long P.E."/>
            <person name="Banfield J.F."/>
        </authorList>
    </citation>
    <scope>NUCLEOTIDE SEQUENCE [LARGE SCALE GENOMIC DNA]</scope>
</reference>
<keyword evidence="1" id="KW-0812">Transmembrane</keyword>
<dbReference type="Pfam" id="PF18895">
    <property type="entry name" value="T4SS_pilin"/>
    <property type="match status" value="1"/>
</dbReference>
<comment type="caution">
    <text evidence="2">The sequence shown here is derived from an EMBL/GenBank/DDBJ whole genome shotgun (WGS) entry which is preliminary data.</text>
</comment>
<dbReference type="EMBL" id="AMFJ01034135">
    <property type="protein sequence ID" value="EKD30163.1"/>
    <property type="molecule type" value="Genomic_DNA"/>
</dbReference>
<keyword evidence="1" id="KW-0472">Membrane</keyword>
<keyword evidence="1" id="KW-1133">Transmembrane helix</keyword>
<evidence type="ECO:0000313" key="2">
    <source>
        <dbReference type="EMBL" id="EKD30163.1"/>
    </source>
</evidence>
<dbReference type="AlphaFoldDB" id="K1YD60"/>
<dbReference type="InterPro" id="IPR043993">
    <property type="entry name" value="T4SS_pilin"/>
</dbReference>
<feature type="transmembrane region" description="Helical" evidence="1">
    <location>
        <begin position="89"/>
        <end position="111"/>
    </location>
</feature>
<accession>K1YD60</accession>
<evidence type="ECO:0000256" key="1">
    <source>
        <dbReference type="SAM" id="Phobius"/>
    </source>
</evidence>
<protein>
    <submittedName>
        <fullName evidence="2">Uncharacterized protein</fullName>
    </submittedName>
</protein>
<sequence>MQILKKVGFISLATLASLEQSFAAINFGGGNVQQNVSGSSNTADVTIQNLVGNIMLFLGIIAVLYGLYGGFLILTAGGEDDKVKKGKTILFQVGLGLVVIFLANSIVQWVLSKVLTNA</sequence>